<evidence type="ECO:0000313" key="2">
    <source>
        <dbReference type="Proteomes" id="UP001172673"/>
    </source>
</evidence>
<protein>
    <submittedName>
        <fullName evidence="1">Uncharacterized protein</fullName>
    </submittedName>
</protein>
<gene>
    <name evidence="1" type="ORF">H2200_006265</name>
</gene>
<evidence type="ECO:0000313" key="1">
    <source>
        <dbReference type="EMBL" id="KAJ9609936.1"/>
    </source>
</evidence>
<dbReference type="Proteomes" id="UP001172673">
    <property type="component" value="Unassembled WGS sequence"/>
</dbReference>
<keyword evidence="2" id="KW-1185">Reference proteome</keyword>
<organism evidence="1 2">
    <name type="scientific">Cladophialophora chaetospira</name>
    <dbReference type="NCBI Taxonomy" id="386627"/>
    <lineage>
        <taxon>Eukaryota</taxon>
        <taxon>Fungi</taxon>
        <taxon>Dikarya</taxon>
        <taxon>Ascomycota</taxon>
        <taxon>Pezizomycotina</taxon>
        <taxon>Eurotiomycetes</taxon>
        <taxon>Chaetothyriomycetidae</taxon>
        <taxon>Chaetothyriales</taxon>
        <taxon>Herpotrichiellaceae</taxon>
        <taxon>Cladophialophora</taxon>
    </lineage>
</organism>
<dbReference type="AlphaFoldDB" id="A0AA38XAU8"/>
<sequence>MRKAVKKLLSRVIKPKRSPWPRPKDSIGRRIHSMKGRTCWVATGPAREAFDTLADDIKACLEDCAEPVPHSDFITWSIYMFGRSPEKAYPVILFVCEDLQTREKAQQTIKNSGILERYPGLQTGHAPSAPESSSPKMYAAEFIENQEVSDEVISPPMNLIKISGNHLMVTTHLGNDSLTRLATIGGVIRHQNDVYIFSASHPLDIAAPQDTKGSEEMPSWRWITEDDNNSEASDDCDETIVDEKQAREMSPDDLPKACSHSEVQSYAHLVTRKAVENGSTAGLKHFHEAAKPNTRFGALQTPPWTKESSVVRSTELDYAVFKIAGFDPFTVNADTNRTPSVSRHTSVISTGPKDTKVVACTRSRGLVTGRLDETPSYARLPNCKTYQEVYTARFEEPLSKGDCGAWVLDIKTGGLYGHIVAGSGPRGVAYIMSAHNVFADVKERVGESSNADLTLEAFWPYDACHSKAKPTRSNVPPTTELPAYVDAEPQLFGAMGHFGLDKAQVFEKSSHVPSSRVQERAKTTIVEENKVQKEDDSENQWKSISSTNCALADRFEDTGYVDSLMTLNAEGDVLRVFMCGHDDRYSNMEYSPARKVLDYCYGVSDRSIREHSAEMKSRDQFVALLDDRVFVEGIGQTTGPGCPLTAYDLFRELSKPRWQNTNHYQAAMSSTERRLIFITNVDRWTVHALARTASCLQASALRDALCKHLGFETFLGTSSLQAKSSHIQLSFHLPYYAWRRGPEPKQDHRKNTDGVSLRHHQDVSFLDWSTHEARGFLYEAQVSCVVTGLDDSWWVGYCFVDTYFDAGGEGDDNIGDYHEMLEDDYEADPSTLGWGDTSRLHDPRHYFLLVVSTRLERVKLEWEQVVYKLKESARHFDTNGRHALFLSTSQISRDPKQHRKLKDSIDWTVQITTLSKKLLSALTRTIGTCKMFRDGNPPFFKDLAANGEQSLQAIRKTLLELDSLKESLQDQVLYGEDHRRTIELYLLLTQREEVAGGERAVSTLTSSMMLYISPIALTAGLFSMDPPVLPFHKNIAAFVGMLMLFMGLGSIIQSASSGQLSRVWRVAAPPWNFKCETLKLKRGELFGRRTRAARKYWEGWPV</sequence>
<proteinExistence type="predicted"/>
<name>A0AA38XAU8_9EURO</name>
<comment type="caution">
    <text evidence="1">The sequence shown here is derived from an EMBL/GenBank/DDBJ whole genome shotgun (WGS) entry which is preliminary data.</text>
</comment>
<reference evidence="1" key="1">
    <citation type="submission" date="2022-10" db="EMBL/GenBank/DDBJ databases">
        <title>Culturing micro-colonial fungi from biological soil crusts in the Mojave desert and describing Neophaeococcomyces mojavensis, and introducing the new genera and species Taxawa tesnikishii.</title>
        <authorList>
            <person name="Kurbessoian T."/>
            <person name="Stajich J.E."/>
        </authorList>
    </citation>
    <scope>NUCLEOTIDE SEQUENCE</scope>
    <source>
        <strain evidence="1">TK_41</strain>
    </source>
</reference>
<accession>A0AA38XAU8</accession>
<dbReference type="EMBL" id="JAPDRK010000008">
    <property type="protein sequence ID" value="KAJ9609936.1"/>
    <property type="molecule type" value="Genomic_DNA"/>
</dbReference>